<dbReference type="InterPro" id="IPR045866">
    <property type="entry name" value="FAM210A/B-like"/>
</dbReference>
<evidence type="ECO:0000256" key="1">
    <source>
        <dbReference type="ARBA" id="ARBA00004167"/>
    </source>
</evidence>
<reference evidence="9" key="1">
    <citation type="submission" date="2016-05" db="UniProtKB">
        <authorList>
            <consortium name="WormBaseParasite"/>
        </authorList>
    </citation>
    <scope>IDENTIFICATION</scope>
</reference>
<keyword evidence="4" id="KW-0175">Coiled coil</keyword>
<feature type="domain" description="DUF1279" evidence="7">
    <location>
        <begin position="116"/>
        <end position="203"/>
    </location>
</feature>
<protein>
    <submittedName>
        <fullName evidence="9">DUF1279 domain-containing protein</fullName>
    </submittedName>
</protein>
<dbReference type="PANTHER" id="PTHR21377:SF1">
    <property type="entry name" value="PROTEIN FAM210A"/>
    <property type="match status" value="1"/>
</dbReference>
<dbReference type="Pfam" id="PF06916">
    <property type="entry name" value="FAM210A-B_dom"/>
    <property type="match status" value="1"/>
</dbReference>
<keyword evidence="2 6" id="KW-0812">Transmembrane</keyword>
<keyword evidence="5 6" id="KW-0472">Membrane</keyword>
<evidence type="ECO:0000256" key="3">
    <source>
        <dbReference type="ARBA" id="ARBA00022989"/>
    </source>
</evidence>
<dbReference type="InterPro" id="IPR009688">
    <property type="entry name" value="FAM210A/B-like_dom"/>
</dbReference>
<evidence type="ECO:0000256" key="4">
    <source>
        <dbReference type="ARBA" id="ARBA00023054"/>
    </source>
</evidence>
<dbReference type="GO" id="GO:0005739">
    <property type="term" value="C:mitochondrion"/>
    <property type="evidence" value="ECO:0007669"/>
    <property type="project" value="TreeGrafter"/>
</dbReference>
<keyword evidence="3 6" id="KW-1133">Transmembrane helix</keyword>
<feature type="transmembrane region" description="Helical" evidence="6">
    <location>
        <begin position="124"/>
        <end position="147"/>
    </location>
</feature>
<keyword evidence="8" id="KW-1185">Reference proteome</keyword>
<name>A0A0M3I221_ASCLU</name>
<evidence type="ECO:0000256" key="2">
    <source>
        <dbReference type="ARBA" id="ARBA00022692"/>
    </source>
</evidence>
<dbReference type="WBParaSite" id="ALUE_0001044801-mRNA-1">
    <property type="protein sequence ID" value="ALUE_0001044801-mRNA-1"/>
    <property type="gene ID" value="ALUE_0001044801"/>
</dbReference>
<proteinExistence type="predicted"/>
<sequence>MSVGLRLGAHLIRFEYGLVKPACSLAYDAYLWRSCIRCSCRSLCCHNNQSDSLLPCSRILPLTPMAVQNQQVSYLCLSSHNRRMWRITMDDEEKKRKRAEIERLKKEERPVGLFAKVKYYVKRYWYIAIPVHIVTSLMWFGGLYAAVRSGIDIISLLEHLHLPESLIDRVKNTPPSAGVFVLTLILLKVASPFRYATTLAGIQIVFSTLKRMGKLPIAKEVEYQIRSKYESELKRIGRRYHKYSKSGVRAMKRRSDDKQ</sequence>
<dbReference type="Proteomes" id="UP000036681">
    <property type="component" value="Unplaced"/>
</dbReference>
<evidence type="ECO:0000259" key="7">
    <source>
        <dbReference type="Pfam" id="PF06916"/>
    </source>
</evidence>
<evidence type="ECO:0000256" key="5">
    <source>
        <dbReference type="ARBA" id="ARBA00023136"/>
    </source>
</evidence>
<evidence type="ECO:0000313" key="9">
    <source>
        <dbReference type="WBParaSite" id="ALUE_0001044801-mRNA-1"/>
    </source>
</evidence>
<evidence type="ECO:0000313" key="8">
    <source>
        <dbReference type="Proteomes" id="UP000036681"/>
    </source>
</evidence>
<dbReference type="AlphaFoldDB" id="A0A0M3I221"/>
<evidence type="ECO:0000256" key="6">
    <source>
        <dbReference type="SAM" id="Phobius"/>
    </source>
</evidence>
<dbReference type="PANTHER" id="PTHR21377">
    <property type="entry name" value="PROTEIN FAM210B, MITOCHONDRIAL"/>
    <property type="match status" value="1"/>
</dbReference>
<accession>A0A0M3I221</accession>
<dbReference type="GO" id="GO:0016020">
    <property type="term" value="C:membrane"/>
    <property type="evidence" value="ECO:0007669"/>
    <property type="project" value="UniProtKB-SubCell"/>
</dbReference>
<comment type="subcellular location">
    <subcellularLocation>
        <location evidence="1">Membrane</location>
        <topology evidence="1">Single-pass membrane protein</topology>
    </subcellularLocation>
</comment>
<organism evidence="8 9">
    <name type="scientific">Ascaris lumbricoides</name>
    <name type="common">Giant roundworm</name>
    <dbReference type="NCBI Taxonomy" id="6252"/>
    <lineage>
        <taxon>Eukaryota</taxon>
        <taxon>Metazoa</taxon>
        <taxon>Ecdysozoa</taxon>
        <taxon>Nematoda</taxon>
        <taxon>Chromadorea</taxon>
        <taxon>Rhabditida</taxon>
        <taxon>Spirurina</taxon>
        <taxon>Ascaridomorpha</taxon>
        <taxon>Ascaridoidea</taxon>
        <taxon>Ascarididae</taxon>
        <taxon>Ascaris</taxon>
    </lineage>
</organism>